<dbReference type="STRING" id="1210086.GCA_001613105_04517"/>
<dbReference type="InterPro" id="IPR017972">
    <property type="entry name" value="Cyt_P450_CS"/>
</dbReference>
<dbReference type="GO" id="GO:0020037">
    <property type="term" value="F:heme binding"/>
    <property type="evidence" value="ECO:0007669"/>
    <property type="project" value="InterPro"/>
</dbReference>
<keyword evidence="3 8" id="KW-0349">Heme</keyword>
<dbReference type="PANTHER" id="PTHR46696:SF1">
    <property type="entry name" value="CYTOCHROME P450 YJIB-RELATED"/>
    <property type="match status" value="1"/>
</dbReference>
<dbReference type="SUPFAM" id="SSF48264">
    <property type="entry name" value="Cytochrome P450"/>
    <property type="match status" value="1"/>
</dbReference>
<dbReference type="Gene3D" id="1.10.630.10">
    <property type="entry name" value="Cytochrome P450"/>
    <property type="match status" value="1"/>
</dbReference>
<keyword evidence="7 8" id="KW-0503">Monooxygenase</keyword>
<dbReference type="PRINTS" id="PR00359">
    <property type="entry name" value="BP450"/>
</dbReference>
<dbReference type="InterPro" id="IPR002397">
    <property type="entry name" value="Cyt_P450_B"/>
</dbReference>
<dbReference type="GO" id="GO:0016705">
    <property type="term" value="F:oxidoreductase activity, acting on paired donors, with incorporation or reduction of molecular oxygen"/>
    <property type="evidence" value="ECO:0007669"/>
    <property type="project" value="InterPro"/>
</dbReference>
<accession>A0A370HPN4</accession>
<comment type="caution">
    <text evidence="9">The sequence shown here is derived from an EMBL/GenBank/DDBJ whole genome shotgun (WGS) entry which is preliminary data.</text>
</comment>
<protein>
    <submittedName>
        <fullName evidence="9">Cytochrome P450 RapN</fullName>
    </submittedName>
</protein>
<dbReference type="Pfam" id="PF00067">
    <property type="entry name" value="p450"/>
    <property type="match status" value="1"/>
</dbReference>
<dbReference type="FunFam" id="1.10.630.10:FF:000018">
    <property type="entry name" value="Cytochrome P450 monooxygenase"/>
    <property type="match status" value="1"/>
</dbReference>
<comment type="similarity">
    <text evidence="2 8">Belongs to the cytochrome P450 family.</text>
</comment>
<evidence type="ECO:0000313" key="9">
    <source>
        <dbReference type="EMBL" id="RDI60532.1"/>
    </source>
</evidence>
<keyword evidence="10" id="KW-1185">Reference proteome</keyword>
<evidence type="ECO:0000256" key="3">
    <source>
        <dbReference type="ARBA" id="ARBA00022617"/>
    </source>
</evidence>
<dbReference type="Proteomes" id="UP000254869">
    <property type="component" value="Unassembled WGS sequence"/>
</dbReference>
<evidence type="ECO:0000256" key="1">
    <source>
        <dbReference type="ARBA" id="ARBA00001971"/>
    </source>
</evidence>
<name>A0A370HPN4_9NOCA</name>
<evidence type="ECO:0000313" key="10">
    <source>
        <dbReference type="Proteomes" id="UP000254869"/>
    </source>
</evidence>
<reference evidence="9 10" key="1">
    <citation type="submission" date="2018-07" db="EMBL/GenBank/DDBJ databases">
        <title>Genomic Encyclopedia of Type Strains, Phase IV (KMG-IV): sequencing the most valuable type-strain genomes for metagenomic binning, comparative biology and taxonomic classification.</title>
        <authorList>
            <person name="Goeker M."/>
        </authorList>
    </citation>
    <scope>NUCLEOTIDE SEQUENCE [LARGE SCALE GENOMIC DNA]</scope>
    <source>
        <strain evidence="9 10">DSM 44290</strain>
    </source>
</reference>
<dbReference type="InterPro" id="IPR036396">
    <property type="entry name" value="Cyt_P450_sf"/>
</dbReference>
<evidence type="ECO:0000256" key="8">
    <source>
        <dbReference type="RuleBase" id="RU000461"/>
    </source>
</evidence>
<evidence type="ECO:0000256" key="4">
    <source>
        <dbReference type="ARBA" id="ARBA00022723"/>
    </source>
</evidence>
<dbReference type="GO" id="GO:0005506">
    <property type="term" value="F:iron ion binding"/>
    <property type="evidence" value="ECO:0007669"/>
    <property type="project" value="InterPro"/>
</dbReference>
<evidence type="ECO:0000256" key="7">
    <source>
        <dbReference type="ARBA" id="ARBA00023033"/>
    </source>
</evidence>
<dbReference type="InterPro" id="IPR001128">
    <property type="entry name" value="Cyt_P450"/>
</dbReference>
<keyword evidence="6 8" id="KW-0408">Iron</keyword>
<evidence type="ECO:0000256" key="6">
    <source>
        <dbReference type="ARBA" id="ARBA00023004"/>
    </source>
</evidence>
<sequence>MSGCPIHKYPSGGPRGLKIDPVMRRIADDGGVARLQLPHGDACWVVTGFDDARFVYSSKSFSRIGMNTDSAPRLTEGLLLQGAIGCMEDRDHVKLRRAVLRELDAPRLAALEAHAEAMMSELLAAFAANGGGDYLSEVARPFALRVLSELLGLPWATAEMMSAWVQTLLTASGRGADPAIITEAYTGLGRCVTELVAQRRATPGQDFISAVANRRELGTKEIAIVVISLLAGGFESSVTMLSKSVLLLLTRPDLRKELRRDPTLVPVAVEEFLRTISLAGGESIPWLVREPVTLAGVEMAVGDHVMPAAGAANLDPTVFDDPEDVRFDRKNTSHLAFGHGSHLCLGYQIARMELRVGVRAFVERFEDPLLGLPAESLSWREDSAVWQLNELPVSVGRNQ</sequence>
<gene>
    <name evidence="9" type="ORF">DFR76_115162</name>
</gene>
<dbReference type="PRINTS" id="PR00385">
    <property type="entry name" value="P450"/>
</dbReference>
<keyword evidence="5 8" id="KW-0560">Oxidoreductase</keyword>
<dbReference type="RefSeq" id="WP_068000968.1">
    <property type="nucleotide sequence ID" value="NZ_QQBC01000015.1"/>
</dbReference>
<dbReference type="PROSITE" id="PS00086">
    <property type="entry name" value="CYTOCHROME_P450"/>
    <property type="match status" value="1"/>
</dbReference>
<keyword evidence="4 8" id="KW-0479">Metal-binding</keyword>
<dbReference type="AlphaFoldDB" id="A0A370HPN4"/>
<organism evidence="9 10">
    <name type="scientific">Nocardia pseudobrasiliensis</name>
    <dbReference type="NCBI Taxonomy" id="45979"/>
    <lineage>
        <taxon>Bacteria</taxon>
        <taxon>Bacillati</taxon>
        <taxon>Actinomycetota</taxon>
        <taxon>Actinomycetes</taxon>
        <taxon>Mycobacteriales</taxon>
        <taxon>Nocardiaceae</taxon>
        <taxon>Nocardia</taxon>
    </lineage>
</organism>
<comment type="cofactor">
    <cofactor evidence="1">
        <name>heme</name>
        <dbReference type="ChEBI" id="CHEBI:30413"/>
    </cofactor>
</comment>
<dbReference type="PANTHER" id="PTHR46696">
    <property type="entry name" value="P450, PUTATIVE (EUROFUNG)-RELATED"/>
    <property type="match status" value="1"/>
</dbReference>
<dbReference type="EMBL" id="QQBC01000015">
    <property type="protein sequence ID" value="RDI60532.1"/>
    <property type="molecule type" value="Genomic_DNA"/>
</dbReference>
<evidence type="ECO:0000256" key="5">
    <source>
        <dbReference type="ARBA" id="ARBA00023002"/>
    </source>
</evidence>
<evidence type="ECO:0000256" key="2">
    <source>
        <dbReference type="ARBA" id="ARBA00010617"/>
    </source>
</evidence>
<proteinExistence type="inferred from homology"/>
<dbReference type="GO" id="GO:0004497">
    <property type="term" value="F:monooxygenase activity"/>
    <property type="evidence" value="ECO:0007669"/>
    <property type="project" value="UniProtKB-KW"/>
</dbReference>